<keyword evidence="1" id="KW-0472">Membrane</keyword>
<keyword evidence="3" id="KW-1185">Reference proteome</keyword>
<evidence type="ECO:0000313" key="2">
    <source>
        <dbReference type="EMBL" id="KJB74001.1"/>
    </source>
</evidence>
<reference evidence="2 3" key="1">
    <citation type="journal article" date="2012" name="Nature">
        <title>Repeated polyploidization of Gossypium genomes and the evolution of spinnable cotton fibres.</title>
        <authorList>
            <person name="Paterson A.H."/>
            <person name="Wendel J.F."/>
            <person name="Gundlach H."/>
            <person name="Guo H."/>
            <person name="Jenkins J."/>
            <person name="Jin D."/>
            <person name="Llewellyn D."/>
            <person name="Showmaker K.C."/>
            <person name="Shu S."/>
            <person name="Udall J."/>
            <person name="Yoo M.J."/>
            <person name="Byers R."/>
            <person name="Chen W."/>
            <person name="Doron-Faigenboim A."/>
            <person name="Duke M.V."/>
            <person name="Gong L."/>
            <person name="Grimwood J."/>
            <person name="Grover C."/>
            <person name="Grupp K."/>
            <person name="Hu G."/>
            <person name="Lee T.H."/>
            <person name="Li J."/>
            <person name="Lin L."/>
            <person name="Liu T."/>
            <person name="Marler B.S."/>
            <person name="Page J.T."/>
            <person name="Roberts A.W."/>
            <person name="Romanel E."/>
            <person name="Sanders W.S."/>
            <person name="Szadkowski E."/>
            <person name="Tan X."/>
            <person name="Tang H."/>
            <person name="Xu C."/>
            <person name="Wang J."/>
            <person name="Wang Z."/>
            <person name="Zhang D."/>
            <person name="Zhang L."/>
            <person name="Ashrafi H."/>
            <person name="Bedon F."/>
            <person name="Bowers J.E."/>
            <person name="Brubaker C.L."/>
            <person name="Chee P.W."/>
            <person name="Das S."/>
            <person name="Gingle A.R."/>
            <person name="Haigler C.H."/>
            <person name="Harker D."/>
            <person name="Hoffmann L.V."/>
            <person name="Hovav R."/>
            <person name="Jones D.C."/>
            <person name="Lemke C."/>
            <person name="Mansoor S."/>
            <person name="ur Rahman M."/>
            <person name="Rainville L.N."/>
            <person name="Rambani A."/>
            <person name="Reddy U.K."/>
            <person name="Rong J.K."/>
            <person name="Saranga Y."/>
            <person name="Scheffler B.E."/>
            <person name="Scheffler J.A."/>
            <person name="Stelly D.M."/>
            <person name="Triplett B.A."/>
            <person name="Van Deynze A."/>
            <person name="Vaslin M.F."/>
            <person name="Waghmare V.N."/>
            <person name="Walford S.A."/>
            <person name="Wright R.J."/>
            <person name="Zaki E.A."/>
            <person name="Zhang T."/>
            <person name="Dennis E.S."/>
            <person name="Mayer K.F."/>
            <person name="Peterson D.G."/>
            <person name="Rokhsar D.S."/>
            <person name="Wang X."/>
            <person name="Schmutz J."/>
        </authorList>
    </citation>
    <scope>NUCLEOTIDE SEQUENCE [LARGE SCALE GENOMIC DNA]</scope>
</reference>
<dbReference type="OMA" id="MVVRMIV"/>
<name>A0A0D2UYE7_GOSRA</name>
<gene>
    <name evidence="2" type="ORF">B456_011G266600</name>
</gene>
<keyword evidence="1" id="KW-1133">Transmembrane helix</keyword>
<dbReference type="Gramene" id="KJB74001">
    <property type="protein sequence ID" value="KJB74001"/>
    <property type="gene ID" value="B456_011G266600"/>
</dbReference>
<sequence length="77" mass="8914">MVFNVTILFFTLALGFCFYKLCFIFFTSFLGFNFFGLGLGFYFAWDAMVMVVRMIVRQSLFAVGASSRFTILGFFFD</sequence>
<organism evidence="2 3">
    <name type="scientific">Gossypium raimondii</name>
    <name type="common">Peruvian cotton</name>
    <name type="synonym">Gossypium klotzschianum subsp. raimondii</name>
    <dbReference type="NCBI Taxonomy" id="29730"/>
    <lineage>
        <taxon>Eukaryota</taxon>
        <taxon>Viridiplantae</taxon>
        <taxon>Streptophyta</taxon>
        <taxon>Embryophyta</taxon>
        <taxon>Tracheophyta</taxon>
        <taxon>Spermatophyta</taxon>
        <taxon>Magnoliopsida</taxon>
        <taxon>eudicotyledons</taxon>
        <taxon>Gunneridae</taxon>
        <taxon>Pentapetalae</taxon>
        <taxon>rosids</taxon>
        <taxon>malvids</taxon>
        <taxon>Malvales</taxon>
        <taxon>Malvaceae</taxon>
        <taxon>Malvoideae</taxon>
        <taxon>Gossypium</taxon>
    </lineage>
</organism>
<proteinExistence type="predicted"/>
<protein>
    <submittedName>
        <fullName evidence="2">Uncharacterized protein</fullName>
    </submittedName>
</protein>
<evidence type="ECO:0000313" key="3">
    <source>
        <dbReference type="Proteomes" id="UP000032304"/>
    </source>
</evidence>
<dbReference type="AlphaFoldDB" id="A0A0D2UYE7"/>
<evidence type="ECO:0000256" key="1">
    <source>
        <dbReference type="SAM" id="Phobius"/>
    </source>
</evidence>
<dbReference type="Proteomes" id="UP000032304">
    <property type="component" value="Chromosome 11"/>
</dbReference>
<feature type="transmembrane region" description="Helical" evidence="1">
    <location>
        <begin position="32"/>
        <end position="52"/>
    </location>
</feature>
<feature type="transmembrane region" description="Helical" evidence="1">
    <location>
        <begin position="7"/>
        <end position="26"/>
    </location>
</feature>
<dbReference type="EMBL" id="CM001750">
    <property type="protein sequence ID" value="KJB74001.1"/>
    <property type="molecule type" value="Genomic_DNA"/>
</dbReference>
<keyword evidence="1" id="KW-0812">Transmembrane</keyword>
<accession>A0A0D2UYE7</accession>